<dbReference type="STRING" id="1328759.A0A5C2SWQ7"/>
<dbReference type="InterPro" id="IPR001338">
    <property type="entry name" value="Class_I_Hydrophobin"/>
</dbReference>
<name>A0A5C2SWQ7_9APHY</name>
<feature type="region of interest" description="Disordered" evidence="7">
    <location>
        <begin position="29"/>
        <end position="90"/>
    </location>
</feature>
<dbReference type="AlphaFoldDB" id="A0A5C2SWQ7"/>
<dbReference type="OrthoDB" id="2754794at2759"/>
<dbReference type="GO" id="GO:0005199">
    <property type="term" value="F:structural constituent of cell wall"/>
    <property type="evidence" value="ECO:0007669"/>
    <property type="project" value="InterPro"/>
</dbReference>
<feature type="chain" id="PRO_5022679566" description="Hydrophobin" evidence="8">
    <location>
        <begin position="16"/>
        <end position="172"/>
    </location>
</feature>
<keyword evidence="10" id="KW-1185">Reference proteome</keyword>
<dbReference type="Proteomes" id="UP000313359">
    <property type="component" value="Unassembled WGS sequence"/>
</dbReference>
<evidence type="ECO:0000256" key="2">
    <source>
        <dbReference type="ARBA" id="ARBA00010446"/>
    </source>
</evidence>
<keyword evidence="6 8" id="KW-0732">Signal</keyword>
<comment type="similarity">
    <text evidence="2 6">Belongs to the fungal hydrophobin family.</text>
</comment>
<dbReference type="SMART" id="SM00075">
    <property type="entry name" value="HYDRO"/>
    <property type="match status" value="1"/>
</dbReference>
<feature type="compositionally biased region" description="Gly residues" evidence="7">
    <location>
        <begin position="32"/>
        <end position="84"/>
    </location>
</feature>
<keyword evidence="4 6" id="KW-0964">Secreted</keyword>
<organism evidence="9 10">
    <name type="scientific">Lentinus tigrinus ALCF2SS1-6</name>
    <dbReference type="NCBI Taxonomy" id="1328759"/>
    <lineage>
        <taxon>Eukaryota</taxon>
        <taxon>Fungi</taxon>
        <taxon>Dikarya</taxon>
        <taxon>Basidiomycota</taxon>
        <taxon>Agaricomycotina</taxon>
        <taxon>Agaricomycetes</taxon>
        <taxon>Polyporales</taxon>
        <taxon>Polyporaceae</taxon>
        <taxon>Lentinus</taxon>
    </lineage>
</organism>
<evidence type="ECO:0000256" key="3">
    <source>
        <dbReference type="ARBA" id="ARBA00022512"/>
    </source>
</evidence>
<dbReference type="GO" id="GO:0009277">
    <property type="term" value="C:fungal-type cell wall"/>
    <property type="evidence" value="ECO:0007669"/>
    <property type="project" value="InterPro"/>
</dbReference>
<evidence type="ECO:0000313" key="9">
    <source>
        <dbReference type="EMBL" id="RPD65516.1"/>
    </source>
</evidence>
<keyword evidence="3 6" id="KW-0134">Cell wall</keyword>
<dbReference type="Pfam" id="PF01185">
    <property type="entry name" value="Hydrophobin"/>
    <property type="match status" value="1"/>
</dbReference>
<accession>A0A5C2SWQ7</accession>
<comment type="subcellular location">
    <subcellularLocation>
        <location evidence="1 6">Secreted</location>
        <location evidence="1 6">Cell wall</location>
    </subcellularLocation>
</comment>
<protein>
    <recommendedName>
        <fullName evidence="6">Hydrophobin</fullName>
    </recommendedName>
</protein>
<sequence>MMFARLTAILPVVLAATFVGASIVPRCDSPGSGSGSSGSGSSGSSGSGSGSSGSGSGSSGSGSGSSGSGSSGSGSGSSGSGSGSSGSVPAGDCNTGPVQCCNQTFDTQHHSPDLLTGLLGVDVGDLTGLLAVQCSPINIIGIGGVQCDATPVCCSNTASGGLVNIGCVPVIL</sequence>
<evidence type="ECO:0000256" key="4">
    <source>
        <dbReference type="ARBA" id="ARBA00022525"/>
    </source>
</evidence>
<proteinExistence type="inferred from homology"/>
<reference evidence="9" key="1">
    <citation type="journal article" date="2018" name="Genome Biol. Evol.">
        <title>Genomics and development of Lentinus tigrinus, a white-rot wood-decaying mushroom with dimorphic fruiting bodies.</title>
        <authorList>
            <person name="Wu B."/>
            <person name="Xu Z."/>
            <person name="Knudson A."/>
            <person name="Carlson A."/>
            <person name="Chen N."/>
            <person name="Kovaka S."/>
            <person name="LaButti K."/>
            <person name="Lipzen A."/>
            <person name="Pennachio C."/>
            <person name="Riley R."/>
            <person name="Schakwitz W."/>
            <person name="Umezawa K."/>
            <person name="Ohm R.A."/>
            <person name="Grigoriev I.V."/>
            <person name="Nagy L.G."/>
            <person name="Gibbons J."/>
            <person name="Hibbett D."/>
        </authorList>
    </citation>
    <scope>NUCLEOTIDE SEQUENCE [LARGE SCALE GENOMIC DNA]</scope>
    <source>
        <strain evidence="9">ALCF2SS1-6</strain>
    </source>
</reference>
<dbReference type="EMBL" id="ML122252">
    <property type="protein sequence ID" value="RPD65516.1"/>
    <property type="molecule type" value="Genomic_DNA"/>
</dbReference>
<gene>
    <name evidence="9" type="ORF">L227DRAFT_597960</name>
</gene>
<evidence type="ECO:0000256" key="1">
    <source>
        <dbReference type="ARBA" id="ARBA00004191"/>
    </source>
</evidence>
<evidence type="ECO:0000256" key="5">
    <source>
        <dbReference type="ARBA" id="ARBA00023157"/>
    </source>
</evidence>
<dbReference type="CDD" id="cd23507">
    <property type="entry name" value="hydrophobin_I"/>
    <property type="match status" value="1"/>
</dbReference>
<keyword evidence="5 6" id="KW-1015">Disulfide bond</keyword>
<evidence type="ECO:0000256" key="8">
    <source>
        <dbReference type="SAM" id="SignalP"/>
    </source>
</evidence>
<evidence type="ECO:0000256" key="6">
    <source>
        <dbReference type="RuleBase" id="RU365009"/>
    </source>
</evidence>
<evidence type="ECO:0000256" key="7">
    <source>
        <dbReference type="SAM" id="MobiDB-lite"/>
    </source>
</evidence>
<evidence type="ECO:0000313" key="10">
    <source>
        <dbReference type="Proteomes" id="UP000313359"/>
    </source>
</evidence>
<feature type="signal peptide" evidence="8">
    <location>
        <begin position="1"/>
        <end position="15"/>
    </location>
</feature>